<name>A0A0P1AIG9_PLAHL</name>
<keyword evidence="3" id="KW-1185">Reference proteome</keyword>
<reference evidence="3" key="1">
    <citation type="submission" date="2014-09" db="EMBL/GenBank/DDBJ databases">
        <authorList>
            <person name="Sharma Rahul"/>
            <person name="Thines Marco"/>
        </authorList>
    </citation>
    <scope>NUCLEOTIDE SEQUENCE [LARGE SCALE GENOMIC DNA]</scope>
</reference>
<proteinExistence type="predicted"/>
<dbReference type="GeneID" id="36405802"/>
<dbReference type="EMBL" id="CCYD01000523">
    <property type="protein sequence ID" value="CEG40557.1"/>
    <property type="molecule type" value="Genomic_DNA"/>
</dbReference>
<feature type="signal peptide" evidence="1">
    <location>
        <begin position="1"/>
        <end position="17"/>
    </location>
</feature>
<organism evidence="2 3">
    <name type="scientific">Plasmopara halstedii</name>
    <name type="common">Downy mildew of sunflower</name>
    <dbReference type="NCBI Taxonomy" id="4781"/>
    <lineage>
        <taxon>Eukaryota</taxon>
        <taxon>Sar</taxon>
        <taxon>Stramenopiles</taxon>
        <taxon>Oomycota</taxon>
        <taxon>Peronosporomycetes</taxon>
        <taxon>Peronosporales</taxon>
        <taxon>Peronosporaceae</taxon>
        <taxon>Plasmopara</taxon>
    </lineage>
</organism>
<evidence type="ECO:0000313" key="3">
    <source>
        <dbReference type="Proteomes" id="UP000054928"/>
    </source>
</evidence>
<accession>A0A0P1AIG9</accession>
<dbReference type="AlphaFoldDB" id="A0A0P1AIG9"/>
<evidence type="ECO:0000313" key="2">
    <source>
        <dbReference type="EMBL" id="CEG40557.1"/>
    </source>
</evidence>
<evidence type="ECO:0000256" key="1">
    <source>
        <dbReference type="SAM" id="SignalP"/>
    </source>
</evidence>
<dbReference type="Proteomes" id="UP000054928">
    <property type="component" value="Unassembled WGS sequence"/>
</dbReference>
<protein>
    <submittedName>
        <fullName evidence="2">RxLR-like protein</fullName>
    </submittedName>
</protein>
<feature type="chain" id="PRO_5006058695" evidence="1">
    <location>
        <begin position="18"/>
        <end position="245"/>
    </location>
</feature>
<sequence length="245" mass="27880">MRSFVFLLVVIVNGVLSAPSPIDELESKSSISAQRSSNTNGVLQVGDHVHVPEEERELALNIKSDMVAMPEVKAAMSEVKVVPASIGARLKAGLQRWIAKIKFLWKTRYLIRRDTKKPLLMGYTPGYMASLLRKIDPGLSGMKVLSDKGQVKEHIAYKNFVSFDKEYKDLLNFEGGMEQSIERLDNLRTKEMELSWIDRRRFQSVMNKTRRILEKGLPAEKLLDLNIFEVGGGENWRYTTHSKIV</sequence>
<keyword evidence="1" id="KW-0732">Signal</keyword>
<dbReference type="RefSeq" id="XP_024576926.1">
    <property type="nucleotide sequence ID" value="XM_024726228.1"/>
</dbReference>